<dbReference type="InterPro" id="IPR036188">
    <property type="entry name" value="FAD/NAD-bd_sf"/>
</dbReference>
<keyword evidence="6" id="KW-1185">Reference proteome</keyword>
<organism evidence="5 6">
    <name type="scientific">Zophobas morio</name>
    <dbReference type="NCBI Taxonomy" id="2755281"/>
    <lineage>
        <taxon>Eukaryota</taxon>
        <taxon>Metazoa</taxon>
        <taxon>Ecdysozoa</taxon>
        <taxon>Arthropoda</taxon>
        <taxon>Hexapoda</taxon>
        <taxon>Insecta</taxon>
        <taxon>Pterygota</taxon>
        <taxon>Neoptera</taxon>
        <taxon>Endopterygota</taxon>
        <taxon>Coleoptera</taxon>
        <taxon>Polyphaga</taxon>
        <taxon>Cucujiformia</taxon>
        <taxon>Tenebrionidae</taxon>
        <taxon>Zophobas</taxon>
    </lineage>
</organism>
<evidence type="ECO:0000313" key="6">
    <source>
        <dbReference type="Proteomes" id="UP001168821"/>
    </source>
</evidence>
<dbReference type="SUPFAM" id="SSF51905">
    <property type="entry name" value="FAD/NAD(P)-binding domain"/>
    <property type="match status" value="1"/>
</dbReference>
<name>A0AA38MEY7_9CUCU</name>
<dbReference type="EMBL" id="JALNTZ010000004">
    <property type="protein sequence ID" value="KAJ3653843.1"/>
    <property type="molecule type" value="Genomic_DNA"/>
</dbReference>
<dbReference type="Pfam" id="PF01266">
    <property type="entry name" value="DAO"/>
    <property type="match status" value="1"/>
</dbReference>
<proteinExistence type="predicted"/>
<evidence type="ECO:0000259" key="4">
    <source>
        <dbReference type="Pfam" id="PF01266"/>
    </source>
</evidence>
<evidence type="ECO:0000256" key="1">
    <source>
        <dbReference type="ARBA" id="ARBA00023002"/>
    </source>
</evidence>
<dbReference type="AlphaFoldDB" id="A0AA38MEY7"/>
<dbReference type="Proteomes" id="UP001168821">
    <property type="component" value="Unassembled WGS sequence"/>
</dbReference>
<dbReference type="GO" id="GO:0005739">
    <property type="term" value="C:mitochondrion"/>
    <property type="evidence" value="ECO:0007669"/>
    <property type="project" value="GOC"/>
</dbReference>
<dbReference type="Gene3D" id="3.30.9.10">
    <property type="entry name" value="D-Amino Acid Oxidase, subunit A, domain 2"/>
    <property type="match status" value="1"/>
</dbReference>
<dbReference type="InterPro" id="IPR006076">
    <property type="entry name" value="FAD-dep_OxRdtase"/>
</dbReference>
<dbReference type="GO" id="GO:0016491">
    <property type="term" value="F:oxidoreductase activity"/>
    <property type="evidence" value="ECO:0007669"/>
    <property type="project" value="UniProtKB-KW"/>
</dbReference>
<protein>
    <recommendedName>
        <fullName evidence="2">FAD-dependent oxidoreductase domain-containing protein 1</fullName>
    </recommendedName>
</protein>
<gene>
    <name evidence="5" type="ORF">Zmor_013075</name>
</gene>
<keyword evidence="1" id="KW-0560">Oxidoreductase</keyword>
<reference evidence="5" key="1">
    <citation type="journal article" date="2023" name="G3 (Bethesda)">
        <title>Whole genome assemblies of Zophobas morio and Tenebrio molitor.</title>
        <authorList>
            <person name="Kaur S."/>
            <person name="Stinson S.A."/>
            <person name="diCenzo G.C."/>
        </authorList>
    </citation>
    <scope>NUCLEOTIDE SEQUENCE</scope>
    <source>
        <strain evidence="5">QUZm001</strain>
    </source>
</reference>
<dbReference type="Gene3D" id="3.50.50.60">
    <property type="entry name" value="FAD/NAD(P)-binding domain"/>
    <property type="match status" value="1"/>
</dbReference>
<accession>A0AA38MEY7</accession>
<dbReference type="PANTHER" id="PTHR13847:SF287">
    <property type="entry name" value="FAD-DEPENDENT OXIDOREDUCTASE DOMAIN-CONTAINING PROTEIN 1"/>
    <property type="match status" value="1"/>
</dbReference>
<feature type="domain" description="FAD dependent oxidoreductase" evidence="4">
    <location>
        <begin position="37"/>
        <end position="408"/>
    </location>
</feature>
<evidence type="ECO:0000256" key="3">
    <source>
        <dbReference type="ARBA" id="ARBA00046185"/>
    </source>
</evidence>
<comment type="function">
    <text evidence="3">Required for the assembly of the mitochondrial membrane respiratory chain NADH dehydrogenase (Complex I). Involved in mid-late stages of complex I assembly.</text>
</comment>
<dbReference type="PANTHER" id="PTHR13847">
    <property type="entry name" value="SARCOSINE DEHYDROGENASE-RELATED"/>
    <property type="match status" value="1"/>
</dbReference>
<sequence length="439" mass="48435">MFSKLPSKLLRTSNSFNKTSDNQIVTTVLQRLYSNNVVVIGGGAMGSSVAYWLKEKSSKSSQNVNVTVIEKDPTYSKCSTALSVGGIRQQFSVPENIQMSLFGARFIQNLKERFGPEADISYMPYGYLILASEKGAPQLDQNFQLQTKLGATNTLLSKRQLQERFPWLNVDDVELGCLGCDKEGWFDPWGLLSLLKRGAAGKGATFVQGEIVDFVFGVSGEPQGVKVRLPSKEEQTLQFDSCVLAAGAESGKIAKLARIGLGSGGLAVPLPVEKRKRFVYRFDSQGTKAPPLRSPLTIDFTGAYFRNDGVSYIGGASPKPEDEPTTENLDVDFDFFDRYLWTLLANRIPAFESLKVKGAWGGYYEYNTFDENGIIGGHNVYKNLYFATGFSGHGIQQSPAVGLAIAELLLHGKFQTIDLSRLGFDRLITHKPLYETEIY</sequence>
<comment type="caution">
    <text evidence="5">The sequence shown here is derived from an EMBL/GenBank/DDBJ whole genome shotgun (WGS) entry which is preliminary data.</text>
</comment>
<dbReference type="GO" id="GO:0032981">
    <property type="term" value="P:mitochondrial respiratory chain complex I assembly"/>
    <property type="evidence" value="ECO:0007669"/>
    <property type="project" value="TreeGrafter"/>
</dbReference>
<evidence type="ECO:0000313" key="5">
    <source>
        <dbReference type="EMBL" id="KAJ3653843.1"/>
    </source>
</evidence>
<evidence type="ECO:0000256" key="2">
    <source>
        <dbReference type="ARBA" id="ARBA00039785"/>
    </source>
</evidence>